<sequence length="446" mass="49228">MPDYIANTERDSREMLDAIGAPNIEALFDVIKKEQRPRSFNLPEGLSEFEVASRIKNLADKNAKDLLCFIGAGFYDHEIPAVVDHLSSRSEFYTAYTPYQPECSQGTLQAIYEYQSAICRLTGMEIANASLYDGGTALYEAMMMARRATGRNRVLVDNAVSPIYRTMLTCYTKNLEIEFVEIPVVHGQTDRSKIKEHLNDKIACVILQNPNFFGAIDDHGDIVADAHACGALAIASVYPISLGMLKTPAECGFDIATGEGQSLGLPLAFGGPYLGFMAVKKELARKMPGRIVGRAVDTNGKTGFVLTLQAREQHIRREKATSNICSNEALCALRACIYLSCIGKEGLAELAALNYHNAEHLKNLLSKIKGVEVKRSSPTFNEFTVVLPKDPHAVIAAMLERGIAAGFPLGRYYKGMESYMTVAVTEKYRKKDLAHYAKTLESVLWK</sequence>
<proteinExistence type="inferred from homology"/>
<dbReference type="Gene3D" id="3.90.1150.10">
    <property type="entry name" value="Aspartate Aminotransferase, domain 1"/>
    <property type="match status" value="1"/>
</dbReference>
<reference evidence="6 7" key="1">
    <citation type="submission" date="2017-01" db="EMBL/GenBank/DDBJ databases">
        <title>First insights into the biology of 'candidatus Vampirococcus archaeovorus'.</title>
        <authorList>
            <person name="Kizina J."/>
            <person name="Jordan S."/>
            <person name="Stueber K."/>
            <person name="Reinhardt R."/>
            <person name="Harder J."/>
        </authorList>
    </citation>
    <scope>NUCLEOTIDE SEQUENCE [LARGE SCALE GENOMIC DNA]</scope>
    <source>
        <strain evidence="6 7">LiM</strain>
    </source>
</reference>
<organism evidence="6 7">
    <name type="scientific">Velamenicoccus archaeovorus</name>
    <dbReference type="NCBI Taxonomy" id="1930593"/>
    <lineage>
        <taxon>Bacteria</taxon>
        <taxon>Pseudomonadati</taxon>
        <taxon>Candidatus Omnitrophota</taxon>
        <taxon>Candidatus Velamenicoccus</taxon>
    </lineage>
</organism>
<dbReference type="PIRSF" id="PIRSF006815">
    <property type="entry name" value="GcvPA"/>
    <property type="match status" value="1"/>
</dbReference>
<protein>
    <recommendedName>
        <fullName evidence="4">Probable glycine dehydrogenase (decarboxylating) subunit 1</fullName>
        <ecNumber evidence="4">1.4.4.2</ecNumber>
    </recommendedName>
    <alternativeName>
        <fullName evidence="4">Glycine cleavage system P-protein subunit 1</fullName>
    </alternativeName>
    <alternativeName>
        <fullName evidence="4">Glycine decarboxylase subunit 1</fullName>
    </alternativeName>
    <alternativeName>
        <fullName evidence="4">Glycine dehydrogenase (aminomethyl-transferring) subunit 1</fullName>
    </alternativeName>
</protein>
<comment type="catalytic activity">
    <reaction evidence="3 4">
        <text>N(6)-[(R)-lipoyl]-L-lysyl-[glycine-cleavage complex H protein] + glycine + H(+) = N(6)-[(R)-S(8)-aminomethyldihydrolipoyl]-L-lysyl-[glycine-cleavage complex H protein] + CO2</text>
        <dbReference type="Rhea" id="RHEA:24304"/>
        <dbReference type="Rhea" id="RHEA-COMP:10494"/>
        <dbReference type="Rhea" id="RHEA-COMP:10495"/>
        <dbReference type="ChEBI" id="CHEBI:15378"/>
        <dbReference type="ChEBI" id="CHEBI:16526"/>
        <dbReference type="ChEBI" id="CHEBI:57305"/>
        <dbReference type="ChEBI" id="CHEBI:83099"/>
        <dbReference type="ChEBI" id="CHEBI:83143"/>
        <dbReference type="EC" id="1.4.4.2"/>
    </reaction>
</comment>
<dbReference type="InterPro" id="IPR015422">
    <property type="entry name" value="PyrdxlP-dep_Trfase_small"/>
</dbReference>
<dbReference type="RefSeq" id="WP_128700378.1">
    <property type="nucleotide sequence ID" value="NZ_CP019384.1"/>
</dbReference>
<dbReference type="PANTHER" id="PTHR42806">
    <property type="entry name" value="GLYCINE CLEAVAGE SYSTEM P-PROTEIN"/>
    <property type="match status" value="1"/>
</dbReference>
<comment type="function">
    <text evidence="1 4">The glycine cleavage system catalyzes the degradation of glycine. The P protein binds the alpha-amino group of glycine through its pyridoxal phosphate cofactor; CO(2) is released and the remaining methylamine moiety is then transferred to the lipoamide cofactor of the H protein.</text>
</comment>
<dbReference type="EMBL" id="CP019384">
    <property type="protein sequence ID" value="QAT17538.1"/>
    <property type="molecule type" value="Genomic_DNA"/>
</dbReference>
<name>A0A410P647_VELA1</name>
<dbReference type="Gene3D" id="3.40.640.10">
    <property type="entry name" value="Type I PLP-dependent aspartate aminotransferase-like (Major domain)"/>
    <property type="match status" value="1"/>
</dbReference>
<evidence type="ECO:0000256" key="3">
    <source>
        <dbReference type="ARBA" id="ARBA00049026"/>
    </source>
</evidence>
<dbReference type="GO" id="GO:0009116">
    <property type="term" value="P:nucleoside metabolic process"/>
    <property type="evidence" value="ECO:0007669"/>
    <property type="project" value="InterPro"/>
</dbReference>
<evidence type="ECO:0000313" key="7">
    <source>
        <dbReference type="Proteomes" id="UP000287243"/>
    </source>
</evidence>
<dbReference type="InterPro" id="IPR049315">
    <property type="entry name" value="GDC-P_N"/>
</dbReference>
<dbReference type="OrthoDB" id="9771867at2"/>
<dbReference type="AlphaFoldDB" id="A0A410P647"/>
<evidence type="ECO:0000256" key="1">
    <source>
        <dbReference type="ARBA" id="ARBA00003788"/>
    </source>
</evidence>
<evidence type="ECO:0000313" key="6">
    <source>
        <dbReference type="EMBL" id="QAT17538.1"/>
    </source>
</evidence>
<dbReference type="GO" id="GO:0004375">
    <property type="term" value="F:glycine dehydrogenase (decarboxylating) activity"/>
    <property type="evidence" value="ECO:0007669"/>
    <property type="project" value="UniProtKB-EC"/>
</dbReference>
<dbReference type="InterPro" id="IPR023010">
    <property type="entry name" value="GcvPA"/>
</dbReference>
<dbReference type="GO" id="GO:0019464">
    <property type="term" value="P:glycine decarboxylation via glycine cleavage system"/>
    <property type="evidence" value="ECO:0007669"/>
    <property type="project" value="UniProtKB-UniRule"/>
</dbReference>
<dbReference type="SUPFAM" id="SSF53383">
    <property type="entry name" value="PLP-dependent transferases"/>
    <property type="match status" value="1"/>
</dbReference>
<dbReference type="InterPro" id="IPR020581">
    <property type="entry name" value="GDC_P"/>
</dbReference>
<dbReference type="Pfam" id="PF02347">
    <property type="entry name" value="GDC-P"/>
    <property type="match status" value="1"/>
</dbReference>
<comment type="similarity">
    <text evidence="4">Belongs to the GcvP family. N-terminal subunit subfamily.</text>
</comment>
<evidence type="ECO:0000256" key="4">
    <source>
        <dbReference type="HAMAP-Rule" id="MF_00712"/>
    </source>
</evidence>
<dbReference type="InterPro" id="IPR015421">
    <property type="entry name" value="PyrdxlP-dep_Trfase_major"/>
</dbReference>
<dbReference type="InterPro" id="IPR015424">
    <property type="entry name" value="PyrdxlP-dep_Trfase"/>
</dbReference>
<dbReference type="Proteomes" id="UP000287243">
    <property type="component" value="Chromosome"/>
</dbReference>
<dbReference type="HAMAP" id="MF_00712">
    <property type="entry name" value="GcvPA"/>
    <property type="match status" value="1"/>
</dbReference>
<keyword evidence="7" id="KW-1185">Reference proteome</keyword>
<accession>A0A410P647</accession>
<dbReference type="KEGG" id="vai:BU251_07320"/>
<evidence type="ECO:0000256" key="2">
    <source>
        <dbReference type="ARBA" id="ARBA00023002"/>
    </source>
</evidence>
<evidence type="ECO:0000259" key="5">
    <source>
        <dbReference type="Pfam" id="PF02347"/>
    </source>
</evidence>
<keyword evidence="2 4" id="KW-0560">Oxidoreductase</keyword>
<feature type="domain" description="Glycine cleavage system P-protein N-terminal" evidence="5">
    <location>
        <begin position="4"/>
        <end position="436"/>
    </location>
</feature>
<dbReference type="PANTHER" id="PTHR42806:SF1">
    <property type="entry name" value="GLYCINE DEHYDROGENASE (DECARBOXYLATING)"/>
    <property type="match status" value="1"/>
</dbReference>
<dbReference type="EC" id="1.4.4.2" evidence="4"/>
<comment type="subunit">
    <text evidence="4">The glycine cleavage system is composed of four proteins: P, T, L and H. In this organism, the P 'protein' is a heterodimer of two subunits.</text>
</comment>
<dbReference type="NCBIfam" id="NF001696">
    <property type="entry name" value="PRK00451.1"/>
    <property type="match status" value="1"/>
</dbReference>
<dbReference type="CDD" id="cd00613">
    <property type="entry name" value="GDC-P"/>
    <property type="match status" value="1"/>
</dbReference>
<gene>
    <name evidence="4" type="primary">gcvPA</name>
    <name evidence="6" type="ORF">BU251_07320</name>
</gene>